<dbReference type="GO" id="GO:0005856">
    <property type="term" value="C:cytoskeleton"/>
    <property type="evidence" value="ECO:0007669"/>
    <property type="project" value="UniProtKB-SubCell"/>
</dbReference>
<feature type="repeat" description="ANK" evidence="9">
    <location>
        <begin position="238"/>
        <end position="270"/>
    </location>
</feature>
<keyword evidence="5" id="KW-0677">Repeat</keyword>
<feature type="domain" description="ZU5" evidence="12">
    <location>
        <begin position="899"/>
        <end position="1054"/>
    </location>
</feature>
<feature type="domain" description="ZU5" evidence="12">
    <location>
        <begin position="1056"/>
        <end position="1202"/>
    </location>
</feature>
<dbReference type="InterPro" id="IPR000488">
    <property type="entry name" value="Death_dom"/>
</dbReference>
<dbReference type="Ensembl" id="ENSSANT00000083270.1">
    <property type="protein sequence ID" value="ENSSANP00000078333.1"/>
    <property type="gene ID" value="ENSSANG00000039018.1"/>
</dbReference>
<dbReference type="FunFam" id="2.60.220.30:FF:000001">
    <property type="entry name" value="Ankyrin-3 isoform 2"/>
    <property type="match status" value="1"/>
</dbReference>
<keyword evidence="4" id="KW-0597">Phosphoprotein</keyword>
<feature type="repeat" description="ANK" evidence="9">
    <location>
        <begin position="502"/>
        <end position="534"/>
    </location>
</feature>
<reference evidence="13" key="1">
    <citation type="submission" date="2025-08" db="UniProtKB">
        <authorList>
            <consortium name="Ensembl"/>
        </authorList>
    </citation>
    <scope>IDENTIFICATION</scope>
</reference>
<dbReference type="SMART" id="SM00248">
    <property type="entry name" value="ANK"/>
    <property type="match status" value="23"/>
</dbReference>
<evidence type="ECO:0000256" key="9">
    <source>
        <dbReference type="PROSITE-ProRule" id="PRU00023"/>
    </source>
</evidence>
<dbReference type="GO" id="GO:0007165">
    <property type="term" value="P:signal transduction"/>
    <property type="evidence" value="ECO:0007669"/>
    <property type="project" value="InterPro"/>
</dbReference>
<dbReference type="Gene3D" id="1.25.40.20">
    <property type="entry name" value="Ankyrin repeat-containing domain"/>
    <property type="match status" value="3"/>
</dbReference>
<comment type="subcellular location">
    <subcellularLocation>
        <location evidence="1">Cytoplasm</location>
        <location evidence="1">Cytoskeleton</location>
    </subcellularLocation>
    <subcellularLocation>
        <location evidence="2">Membrane</location>
    </subcellularLocation>
</comment>
<feature type="region of interest" description="Disordered" evidence="10">
    <location>
        <begin position="1748"/>
        <end position="1774"/>
    </location>
</feature>
<feature type="repeat" description="ANK" evidence="9">
    <location>
        <begin position="205"/>
        <end position="237"/>
    </location>
</feature>
<dbReference type="SUPFAM" id="SSF47986">
    <property type="entry name" value="DEATH domain"/>
    <property type="match status" value="1"/>
</dbReference>
<accession>A0A671R4Z4</accession>
<dbReference type="Pfam" id="PF12796">
    <property type="entry name" value="Ank_2"/>
    <property type="match status" value="6"/>
</dbReference>
<dbReference type="FunFam" id="1.25.40.20:FF:000003">
    <property type="entry name" value="Ankyrin, isoform B"/>
    <property type="match status" value="1"/>
</dbReference>
<evidence type="ECO:0000256" key="7">
    <source>
        <dbReference type="ARBA" id="ARBA00023136"/>
    </source>
</evidence>
<dbReference type="SMART" id="SM00005">
    <property type="entry name" value="DEATH"/>
    <property type="match status" value="1"/>
</dbReference>
<dbReference type="FunFam" id="1.25.40.20:FF:000001">
    <property type="entry name" value="Ankyrin-2 isoform 2"/>
    <property type="match status" value="1"/>
</dbReference>
<dbReference type="Gene3D" id="1.10.533.10">
    <property type="entry name" value="Death Domain, Fas"/>
    <property type="match status" value="1"/>
</dbReference>
<evidence type="ECO:0000256" key="2">
    <source>
        <dbReference type="ARBA" id="ARBA00004370"/>
    </source>
</evidence>
<evidence type="ECO:0000256" key="8">
    <source>
        <dbReference type="ARBA" id="ARBA00023212"/>
    </source>
</evidence>
<keyword evidence="3" id="KW-0963">Cytoplasm</keyword>
<evidence type="ECO:0000259" key="12">
    <source>
        <dbReference type="PROSITE" id="PS51145"/>
    </source>
</evidence>
<feature type="repeat" description="ANK" evidence="9">
    <location>
        <begin position="44"/>
        <end position="76"/>
    </location>
</feature>
<reference evidence="13" key="2">
    <citation type="submission" date="2025-09" db="UniProtKB">
        <authorList>
            <consortium name="Ensembl"/>
        </authorList>
    </citation>
    <scope>IDENTIFICATION</scope>
</reference>
<dbReference type="Pfam" id="PF00791">
    <property type="entry name" value="ZU5"/>
    <property type="match status" value="1"/>
</dbReference>
<feature type="repeat" description="ANK" evidence="9">
    <location>
        <begin position="337"/>
        <end position="369"/>
    </location>
</feature>
<dbReference type="InterPro" id="IPR002110">
    <property type="entry name" value="Ankyrin_rpt"/>
</dbReference>
<dbReference type="InterPro" id="IPR036770">
    <property type="entry name" value="Ankyrin_rpt-contain_sf"/>
</dbReference>
<dbReference type="InterPro" id="IPR040745">
    <property type="entry name" value="Ankyrin_UPA"/>
</dbReference>
<evidence type="ECO:0000256" key="10">
    <source>
        <dbReference type="SAM" id="MobiDB-lite"/>
    </source>
</evidence>
<keyword evidence="7" id="KW-0472">Membrane</keyword>
<feature type="domain" description="Death" evidence="11">
    <location>
        <begin position="1386"/>
        <end position="1434"/>
    </location>
</feature>
<dbReference type="PROSITE" id="PS50088">
    <property type="entry name" value="ANK_REPEAT"/>
    <property type="match status" value="21"/>
</dbReference>
<feature type="repeat" description="ANK" evidence="9">
    <location>
        <begin position="601"/>
        <end position="633"/>
    </location>
</feature>
<dbReference type="PROSITE" id="PS51145">
    <property type="entry name" value="ZU5"/>
    <property type="match status" value="2"/>
</dbReference>
<dbReference type="Gene3D" id="2.60.220.30">
    <property type="match status" value="2"/>
</dbReference>
<evidence type="ECO:0000313" key="13">
    <source>
        <dbReference type="Ensembl" id="ENSSANP00000078333.1"/>
    </source>
</evidence>
<feature type="repeat" description="ANK" evidence="9">
    <location>
        <begin position="667"/>
        <end position="699"/>
    </location>
</feature>
<protein>
    <submittedName>
        <fullName evidence="13">Ankyrin-1-like</fullName>
    </submittedName>
</protein>
<dbReference type="PANTHER" id="PTHR24123">
    <property type="entry name" value="ANKYRIN REPEAT-CONTAINING"/>
    <property type="match status" value="1"/>
</dbReference>
<evidence type="ECO:0000256" key="3">
    <source>
        <dbReference type="ARBA" id="ARBA00022490"/>
    </source>
</evidence>
<feature type="repeat" description="ANK" evidence="9">
    <location>
        <begin position="535"/>
        <end position="567"/>
    </location>
</feature>
<name>A0A671R4Z4_9TELE</name>
<feature type="repeat" description="ANK" evidence="9">
    <location>
        <begin position="436"/>
        <end position="468"/>
    </location>
</feature>
<feature type="repeat" description="ANK" evidence="9">
    <location>
        <begin position="77"/>
        <end position="109"/>
    </location>
</feature>
<dbReference type="Pfam" id="PF00531">
    <property type="entry name" value="Death"/>
    <property type="match status" value="1"/>
</dbReference>
<feature type="repeat" description="ANK" evidence="9">
    <location>
        <begin position="271"/>
        <end position="303"/>
    </location>
</feature>
<organism evidence="13 14">
    <name type="scientific">Sinocyclocheilus anshuiensis</name>
    <dbReference type="NCBI Taxonomy" id="1608454"/>
    <lineage>
        <taxon>Eukaryota</taxon>
        <taxon>Metazoa</taxon>
        <taxon>Chordata</taxon>
        <taxon>Craniata</taxon>
        <taxon>Vertebrata</taxon>
        <taxon>Euteleostomi</taxon>
        <taxon>Actinopterygii</taxon>
        <taxon>Neopterygii</taxon>
        <taxon>Teleostei</taxon>
        <taxon>Ostariophysi</taxon>
        <taxon>Cypriniformes</taxon>
        <taxon>Cyprinidae</taxon>
        <taxon>Cyprininae</taxon>
        <taxon>Sinocyclocheilus</taxon>
    </lineage>
</organism>
<feature type="repeat" description="ANK" evidence="9">
    <location>
        <begin position="370"/>
        <end position="402"/>
    </location>
</feature>
<feature type="region of interest" description="Disordered" evidence="10">
    <location>
        <begin position="1524"/>
        <end position="1584"/>
    </location>
</feature>
<dbReference type="SMART" id="SM00218">
    <property type="entry name" value="ZU5"/>
    <property type="match status" value="1"/>
</dbReference>
<keyword evidence="8" id="KW-0206">Cytoskeleton</keyword>
<dbReference type="PRINTS" id="PR01415">
    <property type="entry name" value="ANKYRIN"/>
</dbReference>
<feature type="repeat" description="ANK" evidence="9">
    <location>
        <begin position="110"/>
        <end position="142"/>
    </location>
</feature>
<dbReference type="InterPro" id="IPR051165">
    <property type="entry name" value="Multifunctional_ANK_Repeat"/>
</dbReference>
<feature type="repeat" description="ANK" evidence="9">
    <location>
        <begin position="143"/>
        <end position="167"/>
    </location>
</feature>
<sequence>ISYSLYLFQADTSTSFLRAARSGNLEKALDQIKNGININTANQNGLNGLHLASKEGHVKMVLELLHNGIDLETTTKKGNTALHIAALAGQEKVVAELINYGANVNAQSQKGFSPLYMAAQENHLEVVKYLLEHGANQSLPTEDGFTPLAVALQQGHENVVALLINYGTKGKVRLPALHIAARNDDTRTAAVLLQNDPNPDVLSKTGFTPLHIAAHYENLSVAQLLLNRGANVNFTPKNGITPLHIASRRGNVIMVRLLLDRGAQIDAKTKDELTPLHCAARNGHVRVVEILLDQGAPIQAKTKNGLSPIHMAAQGDHMDCVRQLLQYNAEIDDITLDHLTPLHVAAHCGHHRMAKVLLDKGAKANARALNGFTPLHIACKKNHMRSMDLLLKHSASLEAVTESGLTPLHVAAFMGHLNIVKSLLQRGASPNASNVKVETPLHMAARAGHCEVAQFLLQNNAQVDAKAKDDQTPLHCAARMGHKELVKLLLEHKANPDSATTAGHTPLHIAAREGHAQTTRILLDGNAQQTKMTKKGFTPLHVACKYGKVDVAELLLERGANPNAAGKNGLTPLHVAVHHNNLDVVKLLVSKGGSPHSTARNGYTALHIAAKQNQLEVASSLLQYGANANSESLQGITPLHLASQEGQPDMVALLISKQANVNLGNKNGLTPLHLVAQEGHVGIADMLVKQGASVYAASRMGYTPLHVACHYGNIKMVKFLLQQQAHVNSKTRLGYTPLHQAAQQGHTDIVTLLLKHGALPNEITTNGTSPLGIAKRLGYISVIDVLKLVTEESISMVRAKHRMSFPETVDEILDVSEDEGTYGWLRLDLITNISFILSRPYSPAIPRIPCVSPETVMLDQVLFFFASCEYDEDSLIPSSPATETSDNVSPVASPIHTGFLVSFMVDARGGSMRGSRHNGLRVIIPPRTCAAPTRITCRLVKPQKLTTPPPLVEGEGLASRIISLGPSSMQFLGPVIVEIPHFASLSRGDRELVVLRSENGSVWKEHRNRYGDDVLETILNGMDEDLESQEELEKKRIRRIISTDFPLYFAVVSRIQQESDLIGPEGGQLTSKLVPQVQAIFPDTAVTKRVRLGLQAQPIPDELLTRQLGNQATFSPVVTVEPRRRKFHRPIGLRICLPPSWRESPRDAGEGDTTSLRLLCSVIGGTAPAQWEDITGTTKLMYSHNCANFTTNVSARFWLADCPRTAEAVTFANLLYRELMSVPYMAKFVVFAKMNDAREGRLRCYCMTDDKIDKTLELHENFSEVARSRDIEVMEGMPLHLECSGNLVPVRKATQQPRSFSFQAFRDNRLPVSVKVRDANKEATGFLSFLRKSTKYEDTQHVLCNLNITMPPCVKVPSLDERRRTLTPLALRERYSALNEPGLERTELKITVIAEQLGLSWTELARELQFSVDDINRIRVENPNSLLDQSSALIIIINHDENYLCKTLPFLSGHPSGYELVQEELLSPASMQYSLPSPLGVEPYWQEVSSLECAPIATTEEDTMMEMSDVQVWPAGVSPSLVTVEDSSLDGSSHADDSEANTLSLPCSSLGRPSSGASGASGSIMELEEEEEEEEIEEDDIQHEPVSASVEKAWASGAVPKANYNGQAGGQRSEGKRTEVAAAVGGSLTGVARGGGKGGKEASSEEKFSVLTGQQLYAQLCERTGLTRALEHNGDRYGLRSHVIVRCGLRYFRKIRTTIKTLNVVLWTDNFTPSLSVPPSQAQRRCLPALLAGERLLPQLVPTQSEADHGGRDVIVPGPQSVTCSTGGPTYTGM</sequence>
<dbReference type="FunFam" id="1.25.40.20:FF:000002">
    <property type="entry name" value="Ankyrin-2 isoform 2"/>
    <property type="match status" value="1"/>
</dbReference>
<feature type="repeat" description="ANK" evidence="9">
    <location>
        <begin position="304"/>
        <end position="336"/>
    </location>
</feature>
<dbReference type="Pfam" id="PF00023">
    <property type="entry name" value="Ank"/>
    <property type="match status" value="1"/>
</dbReference>
<feature type="repeat" description="ANK" evidence="9">
    <location>
        <begin position="634"/>
        <end position="666"/>
    </location>
</feature>
<dbReference type="SUPFAM" id="SSF48403">
    <property type="entry name" value="Ankyrin repeat"/>
    <property type="match status" value="3"/>
</dbReference>
<feature type="compositionally biased region" description="Polar residues" evidence="10">
    <location>
        <begin position="1760"/>
        <end position="1774"/>
    </location>
</feature>
<dbReference type="Pfam" id="PF13637">
    <property type="entry name" value="Ank_4"/>
    <property type="match status" value="4"/>
</dbReference>
<dbReference type="InterPro" id="IPR011029">
    <property type="entry name" value="DEATH-like_dom_sf"/>
</dbReference>
<dbReference type="FunFam" id="2.60.220.30:FF:000002">
    <property type="entry name" value="Ankyrin-3 isoform 2"/>
    <property type="match status" value="1"/>
</dbReference>
<dbReference type="Proteomes" id="UP000472260">
    <property type="component" value="Unassembled WGS sequence"/>
</dbReference>
<dbReference type="GO" id="GO:0016020">
    <property type="term" value="C:membrane"/>
    <property type="evidence" value="ECO:0007669"/>
    <property type="project" value="UniProtKB-SubCell"/>
</dbReference>
<evidence type="ECO:0000259" key="11">
    <source>
        <dbReference type="PROSITE" id="PS50017"/>
    </source>
</evidence>
<feature type="repeat" description="ANK" evidence="9">
    <location>
        <begin position="568"/>
        <end position="600"/>
    </location>
</feature>
<dbReference type="Pfam" id="PF17809">
    <property type="entry name" value="UPA_2"/>
    <property type="match status" value="1"/>
</dbReference>
<dbReference type="PROSITE" id="PS50017">
    <property type="entry name" value="DEATH_DOMAIN"/>
    <property type="match status" value="1"/>
</dbReference>
<evidence type="ECO:0000256" key="5">
    <source>
        <dbReference type="ARBA" id="ARBA00022737"/>
    </source>
</evidence>
<feature type="compositionally biased region" description="Acidic residues" evidence="10">
    <location>
        <begin position="1566"/>
        <end position="1581"/>
    </location>
</feature>
<keyword evidence="14" id="KW-1185">Reference proteome</keyword>
<feature type="repeat" description="ANK" evidence="9">
    <location>
        <begin position="700"/>
        <end position="732"/>
    </location>
</feature>
<dbReference type="Gene3D" id="2.60.40.2660">
    <property type="match status" value="1"/>
</dbReference>
<dbReference type="InterPro" id="IPR000906">
    <property type="entry name" value="ZU5_dom"/>
</dbReference>
<evidence type="ECO:0000256" key="6">
    <source>
        <dbReference type="ARBA" id="ARBA00023043"/>
    </source>
</evidence>
<dbReference type="FunFam" id="2.60.40.2660:FF:000002">
    <property type="entry name" value="Ankyrin-1 isoform B"/>
    <property type="match status" value="1"/>
</dbReference>
<keyword evidence="6 9" id="KW-0040">ANK repeat</keyword>
<feature type="compositionally biased region" description="Low complexity" evidence="10">
    <location>
        <begin position="1548"/>
        <end position="1563"/>
    </location>
</feature>
<evidence type="ECO:0000256" key="4">
    <source>
        <dbReference type="ARBA" id="ARBA00022553"/>
    </source>
</evidence>
<evidence type="ECO:0000313" key="14">
    <source>
        <dbReference type="Proteomes" id="UP000472260"/>
    </source>
</evidence>
<proteinExistence type="predicted"/>
<dbReference type="PANTHER" id="PTHR24123:SF71">
    <property type="entry name" value="ANKYRIN 1, ERYTHROCYTIC A ISOFORM X1"/>
    <property type="match status" value="1"/>
</dbReference>
<gene>
    <name evidence="13" type="primary">LOC107681141</name>
</gene>
<feature type="repeat" description="ANK" evidence="9">
    <location>
        <begin position="469"/>
        <end position="501"/>
    </location>
</feature>
<evidence type="ECO:0000256" key="1">
    <source>
        <dbReference type="ARBA" id="ARBA00004245"/>
    </source>
</evidence>
<dbReference type="PROSITE" id="PS50297">
    <property type="entry name" value="ANK_REP_REGION"/>
    <property type="match status" value="21"/>
</dbReference>
<feature type="repeat" description="ANK" evidence="9">
    <location>
        <begin position="403"/>
        <end position="435"/>
    </location>
</feature>
<feature type="repeat" description="ANK" evidence="9">
    <location>
        <begin position="733"/>
        <end position="765"/>
    </location>
</feature>